<dbReference type="Pfam" id="PF13177">
    <property type="entry name" value="DNA_pol3_delta2"/>
    <property type="match status" value="1"/>
</dbReference>
<feature type="domain" description="DNA polymerase III delta subunit C-terminal" evidence="8">
    <location>
        <begin position="233"/>
        <end position="330"/>
    </location>
</feature>
<gene>
    <name evidence="9" type="primary">holB</name>
    <name evidence="9" type="ORF">HF682_09330</name>
</gene>
<dbReference type="PANTHER" id="PTHR11669">
    <property type="entry name" value="REPLICATION FACTOR C / DNA POLYMERASE III GAMMA-TAU SUBUNIT"/>
    <property type="match status" value="1"/>
</dbReference>
<evidence type="ECO:0000256" key="3">
    <source>
        <dbReference type="ARBA" id="ARBA00022679"/>
    </source>
</evidence>
<keyword evidence="10" id="KW-1185">Reference proteome</keyword>
<dbReference type="PANTHER" id="PTHR11669:SF8">
    <property type="entry name" value="DNA POLYMERASE III SUBUNIT DELTA"/>
    <property type="match status" value="1"/>
</dbReference>
<comment type="caution">
    <text evidence="9">The sequence shown here is derived from an EMBL/GenBank/DDBJ whole genome shotgun (WGS) entry which is preliminary data.</text>
</comment>
<dbReference type="Pfam" id="PF09115">
    <property type="entry name" value="DNApol3-delta_C"/>
    <property type="match status" value="1"/>
</dbReference>
<dbReference type="Gene3D" id="3.40.50.300">
    <property type="entry name" value="P-loop containing nucleotide triphosphate hydrolases"/>
    <property type="match status" value="1"/>
</dbReference>
<evidence type="ECO:0000259" key="8">
    <source>
        <dbReference type="Pfam" id="PF09115"/>
    </source>
</evidence>
<evidence type="ECO:0000256" key="1">
    <source>
        <dbReference type="ARBA" id="ARBA00012417"/>
    </source>
</evidence>
<dbReference type="Proteomes" id="UP000587991">
    <property type="component" value="Unassembled WGS sequence"/>
</dbReference>
<keyword evidence="3 9" id="KW-0808">Transferase</keyword>
<dbReference type="GO" id="GO:0003887">
    <property type="term" value="F:DNA-directed DNA polymerase activity"/>
    <property type="evidence" value="ECO:0007669"/>
    <property type="project" value="UniProtKB-KW"/>
</dbReference>
<evidence type="ECO:0000256" key="7">
    <source>
        <dbReference type="ARBA" id="ARBA00049244"/>
    </source>
</evidence>
<evidence type="ECO:0000256" key="6">
    <source>
        <dbReference type="ARBA" id="ARBA00022932"/>
    </source>
</evidence>
<dbReference type="InterPro" id="IPR004622">
    <property type="entry name" value="DNA_pol_HolB"/>
</dbReference>
<dbReference type="NCBIfam" id="TIGR00678">
    <property type="entry name" value="holB"/>
    <property type="match status" value="1"/>
</dbReference>
<dbReference type="InterPro" id="IPR050238">
    <property type="entry name" value="DNA_Rep/Repair_Clamp_Loader"/>
</dbReference>
<evidence type="ECO:0000256" key="5">
    <source>
        <dbReference type="ARBA" id="ARBA00022705"/>
    </source>
</evidence>
<name>A0A847SDH3_9NEIS</name>
<evidence type="ECO:0000256" key="2">
    <source>
        <dbReference type="ARBA" id="ARBA00014363"/>
    </source>
</evidence>
<protein>
    <recommendedName>
        <fullName evidence="2">DNA polymerase III subunit delta'</fullName>
        <ecNumber evidence="1">2.7.7.7</ecNumber>
    </recommendedName>
</protein>
<proteinExistence type="predicted"/>
<keyword evidence="6" id="KW-0239">DNA-directed DNA polymerase</keyword>
<comment type="catalytic activity">
    <reaction evidence="7">
        <text>DNA(n) + a 2'-deoxyribonucleoside 5'-triphosphate = DNA(n+1) + diphosphate</text>
        <dbReference type="Rhea" id="RHEA:22508"/>
        <dbReference type="Rhea" id="RHEA-COMP:17339"/>
        <dbReference type="Rhea" id="RHEA-COMP:17340"/>
        <dbReference type="ChEBI" id="CHEBI:33019"/>
        <dbReference type="ChEBI" id="CHEBI:61560"/>
        <dbReference type="ChEBI" id="CHEBI:173112"/>
        <dbReference type="EC" id="2.7.7.7"/>
    </reaction>
</comment>
<accession>A0A847SDH3</accession>
<dbReference type="GO" id="GO:0006261">
    <property type="term" value="P:DNA-templated DNA replication"/>
    <property type="evidence" value="ECO:0007669"/>
    <property type="project" value="TreeGrafter"/>
</dbReference>
<dbReference type="GO" id="GO:0003677">
    <property type="term" value="F:DNA binding"/>
    <property type="evidence" value="ECO:0007669"/>
    <property type="project" value="InterPro"/>
</dbReference>
<reference evidence="9 10" key="1">
    <citation type="submission" date="2020-04" db="EMBL/GenBank/DDBJ databases">
        <title>Draft genome of Leeia sp. IMCC25680.</title>
        <authorList>
            <person name="Song J."/>
            <person name="Cho J.-C."/>
        </authorList>
    </citation>
    <scope>NUCLEOTIDE SEQUENCE [LARGE SCALE GENOMIC DNA]</scope>
    <source>
        <strain evidence="9 10">IMCC25680</strain>
    </source>
</reference>
<keyword evidence="5" id="KW-0235">DNA replication</keyword>
<keyword evidence="4 9" id="KW-0548">Nucleotidyltransferase</keyword>
<evidence type="ECO:0000256" key="4">
    <source>
        <dbReference type="ARBA" id="ARBA00022695"/>
    </source>
</evidence>
<sequence>MTDTPAEARVQQPLPWHADAWQQLHLRRQRLPHALLMTGYAGIGKQQFAQALAASLLCEQVQTNGHACGHCTACNWLAQGTHPDFRRIGLAVEAAEEGEANKRSGQWISIGQIRDLAEFVQLSSHRQGLRVVLLEAADRLNSYAANALLKTLEEPPERVMFLLVSDQLHRVLPTIRSRCQQVLLPMPEAQQARQWLQTQGQVPDALLDLAGGMPLLAQRYQQEGWSGEWQQVVEWLSRPKQEPVSLVAGWSKLPLPALHDWISKWLHDLLQVTSAGMPRYYPARQEALQTLAARADRQALLACLNTVQQAKPLLTHPLNAKLVMEQWLFAYRGLWQKRAAG</sequence>
<dbReference type="EMBL" id="JABAIM010000002">
    <property type="protein sequence ID" value="NLR75359.1"/>
    <property type="molecule type" value="Genomic_DNA"/>
</dbReference>
<dbReference type="InterPro" id="IPR015199">
    <property type="entry name" value="DNA_pol_III_delta_C"/>
</dbReference>
<dbReference type="InterPro" id="IPR027417">
    <property type="entry name" value="P-loop_NTPase"/>
</dbReference>
<evidence type="ECO:0000313" key="9">
    <source>
        <dbReference type="EMBL" id="NLR75359.1"/>
    </source>
</evidence>
<dbReference type="AlphaFoldDB" id="A0A847SDH3"/>
<dbReference type="SUPFAM" id="SSF52540">
    <property type="entry name" value="P-loop containing nucleoside triphosphate hydrolases"/>
    <property type="match status" value="1"/>
</dbReference>
<dbReference type="EC" id="2.7.7.7" evidence="1"/>
<dbReference type="RefSeq" id="WP_168877032.1">
    <property type="nucleotide sequence ID" value="NZ_JABAIM010000002.1"/>
</dbReference>
<dbReference type="GO" id="GO:0008408">
    <property type="term" value="F:3'-5' exonuclease activity"/>
    <property type="evidence" value="ECO:0007669"/>
    <property type="project" value="InterPro"/>
</dbReference>
<organism evidence="9 10">
    <name type="scientific">Leeia aquatica</name>
    <dbReference type="NCBI Taxonomy" id="2725557"/>
    <lineage>
        <taxon>Bacteria</taxon>
        <taxon>Pseudomonadati</taxon>
        <taxon>Pseudomonadota</taxon>
        <taxon>Betaproteobacteria</taxon>
        <taxon>Neisseriales</taxon>
        <taxon>Leeiaceae</taxon>
        <taxon>Leeia</taxon>
    </lineage>
</organism>
<dbReference type="GO" id="GO:0009360">
    <property type="term" value="C:DNA polymerase III complex"/>
    <property type="evidence" value="ECO:0007669"/>
    <property type="project" value="InterPro"/>
</dbReference>
<evidence type="ECO:0000313" key="10">
    <source>
        <dbReference type="Proteomes" id="UP000587991"/>
    </source>
</evidence>